<evidence type="ECO:0000313" key="7">
    <source>
        <dbReference type="EMBL" id="KAK9213879.1"/>
    </source>
</evidence>
<dbReference type="PANTHER" id="PTHR46695">
    <property type="entry name" value="ZINC FINGER CCCH DOMAIN-CONTAINING PROTEIN 44-RELATED"/>
    <property type="match status" value="1"/>
</dbReference>
<keyword evidence="1" id="KW-0479">Metal-binding</keyword>
<dbReference type="GO" id="GO:0008270">
    <property type="term" value="F:zinc ion binding"/>
    <property type="evidence" value="ECO:0007669"/>
    <property type="project" value="UniProtKB-KW"/>
</dbReference>
<dbReference type="InterPro" id="IPR013083">
    <property type="entry name" value="Znf_RING/FYVE/PHD"/>
</dbReference>
<keyword evidence="3" id="KW-0862">Zinc</keyword>
<proteinExistence type="predicted"/>
<dbReference type="Gene3D" id="3.30.40.10">
    <property type="entry name" value="Zinc/RING finger domain, C3HC4 (zinc finger)"/>
    <property type="match status" value="1"/>
</dbReference>
<reference evidence="7 8" key="1">
    <citation type="submission" date="2024-05" db="EMBL/GenBank/DDBJ databases">
        <title>Haplotype-resolved chromosome-level genome assembly of Huyou (Citrus changshanensis).</title>
        <authorList>
            <person name="Miao C."/>
            <person name="Chen W."/>
            <person name="Wu Y."/>
            <person name="Wang L."/>
            <person name="Zhao S."/>
            <person name="Grierson D."/>
            <person name="Xu C."/>
            <person name="Chen K."/>
        </authorList>
    </citation>
    <scope>NUCLEOTIDE SEQUENCE [LARGE SCALE GENOMIC DNA]</scope>
    <source>
        <strain evidence="7">01-14</strain>
        <tissue evidence="7">Leaf</tissue>
    </source>
</reference>
<feature type="domain" description="Zinc finger PHD-type" evidence="6">
    <location>
        <begin position="60"/>
        <end position="106"/>
    </location>
</feature>
<evidence type="ECO:0000256" key="2">
    <source>
        <dbReference type="ARBA" id="ARBA00022771"/>
    </source>
</evidence>
<dbReference type="Pfam" id="PF22908">
    <property type="entry name" value="PHD_NSD"/>
    <property type="match status" value="1"/>
</dbReference>
<dbReference type="AlphaFoldDB" id="A0AAP0MK76"/>
<name>A0AAP0MK76_9ROSI</name>
<dbReference type="PANTHER" id="PTHR46695:SF4">
    <property type="entry name" value="ZINC FINGER CCCH DOMAIN-CONTAINING PROTEIN 44"/>
    <property type="match status" value="1"/>
</dbReference>
<comment type="caution">
    <text evidence="7">The sequence shown here is derived from an EMBL/GenBank/DDBJ whole genome shotgun (WGS) entry which is preliminary data.</text>
</comment>
<evidence type="ECO:0000256" key="4">
    <source>
        <dbReference type="SAM" id="Coils"/>
    </source>
</evidence>
<dbReference type="InterPro" id="IPR011011">
    <property type="entry name" value="Znf_FYVE_PHD"/>
</dbReference>
<gene>
    <name evidence="7" type="ORF">WN944_005864</name>
</gene>
<feature type="compositionally biased region" description="Polar residues" evidence="5">
    <location>
        <begin position="381"/>
        <end position="394"/>
    </location>
</feature>
<evidence type="ECO:0000259" key="6">
    <source>
        <dbReference type="SMART" id="SM00249"/>
    </source>
</evidence>
<dbReference type="SUPFAM" id="SSF57903">
    <property type="entry name" value="FYVE/PHD zinc finger"/>
    <property type="match status" value="1"/>
</dbReference>
<dbReference type="InterPro" id="IPR055198">
    <property type="entry name" value="NSD_PHD"/>
</dbReference>
<dbReference type="SMART" id="SM00249">
    <property type="entry name" value="PHD"/>
    <property type="match status" value="1"/>
</dbReference>
<evidence type="ECO:0000313" key="8">
    <source>
        <dbReference type="Proteomes" id="UP001428341"/>
    </source>
</evidence>
<dbReference type="InterPro" id="IPR001965">
    <property type="entry name" value="Znf_PHD"/>
</dbReference>
<feature type="region of interest" description="Disordered" evidence="5">
    <location>
        <begin position="376"/>
        <end position="397"/>
    </location>
</feature>
<evidence type="ECO:0000256" key="5">
    <source>
        <dbReference type="SAM" id="MobiDB-lite"/>
    </source>
</evidence>
<dbReference type="Proteomes" id="UP001428341">
    <property type="component" value="Unassembled WGS sequence"/>
</dbReference>
<keyword evidence="2" id="KW-0863">Zinc-finger</keyword>
<sequence length="737" mass="83824">MLFKSIGVHVSNGFSHLLSVSSLQRVHLERLKLMSHVSIRALKKMARSKRLKKEEISEIWCFKCKHGGELRLCDNTRCLKVYHPECVDKDESFLAAKTKWICSKYPVNQLVNEMFNIADWHFCGVCRKASKFYCFCCPSAVCKTCLYDIQFALVKENKGFCNSCLELAWLIETKKDVNYDGFDRSDPGERNRFYFKGYWQKIKEKESLTPENVISAYYLLKKGEMHKLVSNTFASYEGEEDIDGFEDEILFHMSDYIAFIYTEEHNLSLCWNKKRKRSNRKTSGKKEKANVKGPVSIQNCVDSLPLLLMLSEQPQLLHEGPVVLGDAQDVEAACKDFTRTKQQEHNGGLPKSYPGSTCEGNAASCNMPLEHVESVSEESSLARTSKHNGVSSYMPSERPLLSNEVSEVIVTAQPVQRASEDFARANEQVSFPELSVSRASEGNVIPCDMLPDFSVAPPSQPSTAAFQSELPEASAPPSQPATTVCKPEQKAIMIDLLDERDVKEEREEINLLHEKYAFFEDLQSLLDQSLEDLSGPSDQPPVTDTLSPDQIMEVKCCLHKFCLMNFAQLTNHAERDQFFSSLDLLLNHGFIPRHMLDMVTDLHLKFSSNTFLYSECLESVKSCDEERDRALSIKQELADNYRLYSEIESKKRVADDWFKELRNQLRDARNLRNGLDEQCKSLKASLETSKGALHQYMQSSKTLAMSKQTGQQLMKDIDESWNSSKTEILNLLLGISP</sequence>
<keyword evidence="4" id="KW-0175">Coiled coil</keyword>
<dbReference type="CDD" id="cd15568">
    <property type="entry name" value="PHD5_NSD"/>
    <property type="match status" value="1"/>
</dbReference>
<organism evidence="7 8">
    <name type="scientific">Citrus x changshan-huyou</name>
    <dbReference type="NCBI Taxonomy" id="2935761"/>
    <lineage>
        <taxon>Eukaryota</taxon>
        <taxon>Viridiplantae</taxon>
        <taxon>Streptophyta</taxon>
        <taxon>Embryophyta</taxon>
        <taxon>Tracheophyta</taxon>
        <taxon>Spermatophyta</taxon>
        <taxon>Magnoliopsida</taxon>
        <taxon>eudicotyledons</taxon>
        <taxon>Gunneridae</taxon>
        <taxon>Pentapetalae</taxon>
        <taxon>rosids</taxon>
        <taxon>malvids</taxon>
        <taxon>Sapindales</taxon>
        <taxon>Rutaceae</taxon>
        <taxon>Aurantioideae</taxon>
        <taxon>Citrus</taxon>
    </lineage>
</organism>
<keyword evidence="8" id="KW-1185">Reference proteome</keyword>
<evidence type="ECO:0000256" key="3">
    <source>
        <dbReference type="ARBA" id="ARBA00022833"/>
    </source>
</evidence>
<protein>
    <recommendedName>
        <fullName evidence="6">Zinc finger PHD-type domain-containing protein</fullName>
    </recommendedName>
</protein>
<feature type="coiled-coil region" evidence="4">
    <location>
        <begin position="658"/>
        <end position="685"/>
    </location>
</feature>
<dbReference type="EMBL" id="JBCGBO010000003">
    <property type="protein sequence ID" value="KAK9213879.1"/>
    <property type="molecule type" value="Genomic_DNA"/>
</dbReference>
<accession>A0AAP0MK76</accession>
<feature type="region of interest" description="Disordered" evidence="5">
    <location>
        <begin position="456"/>
        <end position="485"/>
    </location>
</feature>
<evidence type="ECO:0000256" key="1">
    <source>
        <dbReference type="ARBA" id="ARBA00022723"/>
    </source>
</evidence>